<keyword evidence="1 4" id="KW-0489">Methyltransferase</keyword>
<organism evidence="4">
    <name type="scientific">virus sp. ctiha2</name>
    <dbReference type="NCBI Taxonomy" id="2827299"/>
    <lineage>
        <taxon>Viruses</taxon>
    </lineage>
</organism>
<feature type="domain" description="DNA methylase N-4/N-6" evidence="3">
    <location>
        <begin position="24"/>
        <end position="272"/>
    </location>
</feature>
<evidence type="ECO:0000259" key="3">
    <source>
        <dbReference type="Pfam" id="PF01555"/>
    </source>
</evidence>
<accession>A0A8S5RH00</accession>
<dbReference type="GO" id="GO:0008170">
    <property type="term" value="F:N-methyltransferase activity"/>
    <property type="evidence" value="ECO:0007669"/>
    <property type="project" value="InterPro"/>
</dbReference>
<dbReference type="InterPro" id="IPR001091">
    <property type="entry name" value="RM_Methyltransferase"/>
</dbReference>
<protein>
    <submittedName>
        <fullName evidence="4">Adenine-specific methyltransferase</fullName>
    </submittedName>
</protein>
<dbReference type="SUPFAM" id="SSF53335">
    <property type="entry name" value="S-adenosyl-L-methionine-dependent methyltransferases"/>
    <property type="match status" value="1"/>
</dbReference>
<dbReference type="EMBL" id="BK059104">
    <property type="protein sequence ID" value="DAE30394.1"/>
    <property type="molecule type" value="Genomic_DNA"/>
</dbReference>
<dbReference type="Gene3D" id="3.40.50.150">
    <property type="entry name" value="Vaccinia Virus protein VP39"/>
    <property type="match status" value="1"/>
</dbReference>
<evidence type="ECO:0000256" key="2">
    <source>
        <dbReference type="ARBA" id="ARBA00022679"/>
    </source>
</evidence>
<dbReference type="GO" id="GO:0003677">
    <property type="term" value="F:DNA binding"/>
    <property type="evidence" value="ECO:0007669"/>
    <property type="project" value="InterPro"/>
</dbReference>
<proteinExistence type="predicted"/>
<sequence>MLEINKIYNEDCLESMKKIDDKSIDFIFTDLPYNTTNNSWECEMPLNDYVELSGQYFYETDLFKLAQVTDSSLEHTRDWFYKNKKDGLWTHYNRIIKDNGCIALWAQSPFDKRLACSNEKLYRYEWIIEKTRATGHLNAKKMPMKAHENVLIFYKKLPTYNPQMTEGHTPVHSYTKHTTDGNCYGATKTGISGGGSTQRYPRDVLQFKWDTQKSSLHQCQKPVEACEYFIKTYTNPGDLVLDSCAGSCTTAVAALNTGRNYICFEKDKDISEVGSKRVADYKGEIG</sequence>
<evidence type="ECO:0000256" key="1">
    <source>
        <dbReference type="ARBA" id="ARBA00022603"/>
    </source>
</evidence>
<keyword evidence="2" id="KW-0808">Transferase</keyword>
<name>A0A8S5RH00_9VIRU</name>
<dbReference type="PRINTS" id="PR00508">
    <property type="entry name" value="S21N4MTFRASE"/>
</dbReference>
<dbReference type="GO" id="GO:0032259">
    <property type="term" value="P:methylation"/>
    <property type="evidence" value="ECO:0007669"/>
    <property type="project" value="UniProtKB-KW"/>
</dbReference>
<dbReference type="InterPro" id="IPR029063">
    <property type="entry name" value="SAM-dependent_MTases_sf"/>
</dbReference>
<dbReference type="Pfam" id="PF01555">
    <property type="entry name" value="N6_N4_Mtase"/>
    <property type="match status" value="1"/>
</dbReference>
<evidence type="ECO:0000313" key="4">
    <source>
        <dbReference type="EMBL" id="DAE30394.1"/>
    </source>
</evidence>
<dbReference type="InterPro" id="IPR002941">
    <property type="entry name" value="DNA_methylase_N4/N6"/>
</dbReference>
<reference evidence="4" key="1">
    <citation type="journal article" date="2021" name="Proc. Natl. Acad. Sci. U.S.A.">
        <title>A Catalog of Tens of Thousands of Viruses from Human Metagenomes Reveals Hidden Associations with Chronic Diseases.</title>
        <authorList>
            <person name="Tisza M.J."/>
            <person name="Buck C.B."/>
        </authorList>
    </citation>
    <scope>NUCLEOTIDE SEQUENCE</scope>
    <source>
        <strain evidence="4">Ctiha2</strain>
    </source>
</reference>